<protein>
    <submittedName>
        <fullName evidence="1">Uncharacterized protein</fullName>
    </submittedName>
</protein>
<comment type="caution">
    <text evidence="1">The sequence shown here is derived from an EMBL/GenBank/DDBJ whole genome shotgun (WGS) entry which is preliminary data.</text>
</comment>
<organism evidence="1 2">
    <name type="scientific">Acidomonas methanolica NBRC 104435</name>
    <dbReference type="NCBI Taxonomy" id="1231351"/>
    <lineage>
        <taxon>Bacteria</taxon>
        <taxon>Pseudomonadati</taxon>
        <taxon>Pseudomonadota</taxon>
        <taxon>Alphaproteobacteria</taxon>
        <taxon>Acetobacterales</taxon>
        <taxon>Acetobacteraceae</taxon>
        <taxon>Acidomonas</taxon>
    </lineage>
</organism>
<accession>A0A023D6G8</accession>
<dbReference type="EMBL" id="BAND01000076">
    <property type="protein sequence ID" value="GAJ29748.1"/>
    <property type="molecule type" value="Genomic_DNA"/>
</dbReference>
<evidence type="ECO:0000313" key="2">
    <source>
        <dbReference type="Proteomes" id="UP000019760"/>
    </source>
</evidence>
<gene>
    <name evidence="1" type="ORF">Amme_076_041</name>
</gene>
<name>A0A023D6G8_ACIMT</name>
<evidence type="ECO:0000313" key="1">
    <source>
        <dbReference type="EMBL" id="GAJ29748.1"/>
    </source>
</evidence>
<keyword evidence="2" id="KW-1185">Reference proteome</keyword>
<reference evidence="1 2" key="2">
    <citation type="journal article" date="2014" name="FEMS Microbiol. Lett.">
        <title>Draft genomic DNA sequence of the facultatively methylotrophic bacterium Acidomonas methanolica type strain MB58.</title>
        <authorList>
            <person name="Higashiura N."/>
            <person name="Hadano H."/>
            <person name="Hirakawa H."/>
            <person name="Matsutani M."/>
            <person name="Takabe S."/>
            <person name="Matsushita K."/>
            <person name="Azuma Y."/>
        </authorList>
    </citation>
    <scope>NUCLEOTIDE SEQUENCE [LARGE SCALE GENOMIC DNA]</scope>
    <source>
        <strain evidence="1 2">MB58</strain>
    </source>
</reference>
<dbReference type="AlphaFoldDB" id="A0A023D6G8"/>
<dbReference type="Proteomes" id="UP000019760">
    <property type="component" value="Unassembled WGS sequence"/>
</dbReference>
<dbReference type="RefSeq" id="WP_042060023.1">
    <property type="nucleotide sequence ID" value="NZ_BAND01000076.1"/>
</dbReference>
<reference evidence="2" key="1">
    <citation type="journal article" date="2014" name="FEMS Microbiol. Lett.">
        <title>Draft Genomic DNA Sequence of the Facultatively Methylotrophic Bacterium Acidomonas methanolica type strain MB58.</title>
        <authorList>
            <person name="Higashiura N."/>
            <person name="Hadano H."/>
            <person name="Hirakawa H."/>
            <person name="Matsutani M."/>
            <person name="Takabe S."/>
            <person name="Matsushita K."/>
            <person name="Azuma Y."/>
        </authorList>
    </citation>
    <scope>NUCLEOTIDE SEQUENCE [LARGE SCALE GENOMIC DNA]</scope>
    <source>
        <strain evidence="2">MB58</strain>
    </source>
</reference>
<sequence length="96" mass="9511">MSAFLDWARQPTTLQGAGLLVGALTGSWLGIGESVCGVMATMAVPLLIPEKSPLQNAASLAAGAAVAEIGKHALFAASSTQGGTTGPLASTTEKQS</sequence>
<proteinExistence type="predicted"/>
<dbReference type="OrthoDB" id="7273344at2"/>